<sequence>MVTRSKNNIHKPITKLSLTCVKSSPQAEPTCVSQAIKISEWRRAMSDKFDALIKNGTWVLVPPHTSHNIVRCKWVFCIKRSLDGSISRHKARLVAKGFHQRLGIDYTDTFSPVVKTTTIHVLLSVAVTRGWPLRQPDMNNAFLQGHLAEDVFVAQPLGFVDPAFPSHVCRLQRAIYGLKQAPRAWYNKLRQFLVHNGFVNSGSDTSLFIFNANGCVMFLLVYVDDIIVTGSDGKFVDKFISSLA</sequence>
<evidence type="ECO:0000259" key="1">
    <source>
        <dbReference type="Pfam" id="PF07727"/>
    </source>
</evidence>
<protein>
    <recommendedName>
        <fullName evidence="1">Reverse transcriptase Ty1/copia-type domain-containing protein</fullName>
    </recommendedName>
</protein>
<comment type="caution">
    <text evidence="2">The sequence shown here is derived from an EMBL/GenBank/DDBJ whole genome shotgun (WGS) entry which is preliminary data.</text>
</comment>
<dbReference type="Pfam" id="PF07727">
    <property type="entry name" value="RVT_2"/>
    <property type="match status" value="1"/>
</dbReference>
<name>A0AAD5ISQ8_ACENE</name>
<feature type="domain" description="Reverse transcriptase Ty1/copia-type" evidence="1">
    <location>
        <begin position="56"/>
        <end position="243"/>
    </location>
</feature>
<dbReference type="AlphaFoldDB" id="A0AAD5ISQ8"/>
<dbReference type="SUPFAM" id="SSF56672">
    <property type="entry name" value="DNA/RNA polymerases"/>
    <property type="match status" value="1"/>
</dbReference>
<dbReference type="InterPro" id="IPR013103">
    <property type="entry name" value="RVT_2"/>
</dbReference>
<keyword evidence="3" id="KW-1185">Reference proteome</keyword>
<reference evidence="2" key="1">
    <citation type="journal article" date="2022" name="Plant J.">
        <title>Strategies of tolerance reflected in two North American maple genomes.</title>
        <authorList>
            <person name="McEvoy S.L."/>
            <person name="Sezen U.U."/>
            <person name="Trouern-Trend A."/>
            <person name="McMahon S.M."/>
            <person name="Schaberg P.G."/>
            <person name="Yang J."/>
            <person name="Wegrzyn J.L."/>
            <person name="Swenson N.G."/>
        </authorList>
    </citation>
    <scope>NUCLEOTIDE SEQUENCE</scope>
    <source>
        <strain evidence="2">91603</strain>
    </source>
</reference>
<proteinExistence type="predicted"/>
<accession>A0AAD5ISQ8</accession>
<dbReference type="Proteomes" id="UP001064489">
    <property type="component" value="Chromosome 5"/>
</dbReference>
<organism evidence="2 3">
    <name type="scientific">Acer negundo</name>
    <name type="common">Box elder</name>
    <dbReference type="NCBI Taxonomy" id="4023"/>
    <lineage>
        <taxon>Eukaryota</taxon>
        <taxon>Viridiplantae</taxon>
        <taxon>Streptophyta</taxon>
        <taxon>Embryophyta</taxon>
        <taxon>Tracheophyta</taxon>
        <taxon>Spermatophyta</taxon>
        <taxon>Magnoliopsida</taxon>
        <taxon>eudicotyledons</taxon>
        <taxon>Gunneridae</taxon>
        <taxon>Pentapetalae</taxon>
        <taxon>rosids</taxon>
        <taxon>malvids</taxon>
        <taxon>Sapindales</taxon>
        <taxon>Sapindaceae</taxon>
        <taxon>Hippocastanoideae</taxon>
        <taxon>Acereae</taxon>
        <taxon>Acer</taxon>
    </lineage>
</organism>
<reference evidence="2" key="2">
    <citation type="submission" date="2023-02" db="EMBL/GenBank/DDBJ databases">
        <authorList>
            <person name="Swenson N.G."/>
            <person name="Wegrzyn J.L."/>
            <person name="Mcevoy S.L."/>
        </authorList>
    </citation>
    <scope>NUCLEOTIDE SEQUENCE</scope>
    <source>
        <strain evidence="2">91603</strain>
        <tissue evidence="2">Leaf</tissue>
    </source>
</reference>
<evidence type="ECO:0000313" key="3">
    <source>
        <dbReference type="Proteomes" id="UP001064489"/>
    </source>
</evidence>
<evidence type="ECO:0000313" key="2">
    <source>
        <dbReference type="EMBL" id="KAI9176297.1"/>
    </source>
</evidence>
<dbReference type="EMBL" id="JAJSOW010000102">
    <property type="protein sequence ID" value="KAI9176297.1"/>
    <property type="molecule type" value="Genomic_DNA"/>
</dbReference>
<gene>
    <name evidence="2" type="ORF">LWI28_000926</name>
</gene>
<dbReference type="InterPro" id="IPR043502">
    <property type="entry name" value="DNA/RNA_pol_sf"/>
</dbReference>